<keyword evidence="1" id="KW-1133">Transmembrane helix</keyword>
<sequence length="435" mass="47465">MAQNTPLNGLNAWLKHRLVANYWSLPLVAVVAAPLVAAIALWMDQSFAAAWLDQRGWSPVATADTAQEIAGISVGISAAFISLYFSITLIVLTLATGNLGVRLIDRWLDKGLVRLSMSGLAFSLVYSLVVLARIDGDAALADTPLLALSGIILVQIVNVAMLGAALHDLGRTMFVDRSIAHIGKEAGSIALPIVGRDAFTGEFGFTLTAPREGYVEGIDLDRIRHLLGDDGMHVRFCAPPGEHVLEGETLAMFEREPKNVAKIQRAIAIGDYRSSAQSTVFQVRLLVEVATRAMSPGINDFYTALACVDRITCAMAGQSESWVDDSAMPAYATHHRFEVPEQDFKGLFDHPLDALRQSAAGYPAVTIRMIEKVDRLLVRLDAHDRPVQLSAYLRRKMRELAEHATARAEFPRDADDIRAAFARLDDHHPHLEAAA</sequence>
<dbReference type="Pfam" id="PF10011">
    <property type="entry name" value="DUF2254"/>
    <property type="match status" value="1"/>
</dbReference>
<keyword evidence="3" id="KW-1185">Reference proteome</keyword>
<dbReference type="AlphaFoldDB" id="A0A369Q352"/>
<evidence type="ECO:0000313" key="2">
    <source>
        <dbReference type="EMBL" id="RDC59194.1"/>
    </source>
</evidence>
<evidence type="ECO:0000313" key="3">
    <source>
        <dbReference type="Proteomes" id="UP000253727"/>
    </source>
</evidence>
<keyword evidence="1" id="KW-0812">Transmembrane</keyword>
<feature type="transmembrane region" description="Helical" evidence="1">
    <location>
        <begin position="146"/>
        <end position="167"/>
    </location>
</feature>
<evidence type="ECO:0000256" key="1">
    <source>
        <dbReference type="SAM" id="Phobius"/>
    </source>
</evidence>
<protein>
    <recommendedName>
        <fullName evidence="4">DUF2254 domain-containing protein</fullName>
    </recommendedName>
</protein>
<keyword evidence="1" id="KW-0472">Membrane</keyword>
<name>A0A369Q352_9SPHN</name>
<dbReference type="EMBL" id="QBKA01000002">
    <property type="protein sequence ID" value="RDC59194.1"/>
    <property type="molecule type" value="Genomic_DNA"/>
</dbReference>
<feature type="transmembrane region" description="Helical" evidence="1">
    <location>
        <begin position="115"/>
        <end position="134"/>
    </location>
</feature>
<dbReference type="RefSeq" id="WP_181815650.1">
    <property type="nucleotide sequence ID" value="NZ_QBKA01000002.1"/>
</dbReference>
<proteinExistence type="predicted"/>
<gene>
    <name evidence="2" type="ORF">HME9302_00379</name>
</gene>
<dbReference type="Proteomes" id="UP000253727">
    <property type="component" value="Unassembled WGS sequence"/>
</dbReference>
<dbReference type="InterPro" id="IPR018723">
    <property type="entry name" value="DUF2254_membrane"/>
</dbReference>
<organism evidence="2 3">
    <name type="scientific">Alteripontixanthobacter maritimus</name>
    <dbReference type="NCBI Taxonomy" id="2161824"/>
    <lineage>
        <taxon>Bacteria</taxon>
        <taxon>Pseudomonadati</taxon>
        <taxon>Pseudomonadota</taxon>
        <taxon>Alphaproteobacteria</taxon>
        <taxon>Sphingomonadales</taxon>
        <taxon>Erythrobacteraceae</taxon>
        <taxon>Alteripontixanthobacter</taxon>
    </lineage>
</organism>
<reference evidence="2 3" key="1">
    <citation type="submission" date="2018-04" db="EMBL/GenBank/DDBJ databases">
        <title>Altererythrobacter sp. HME9302 genome sequencing and assembly.</title>
        <authorList>
            <person name="Kang H."/>
            <person name="Kim H."/>
            <person name="Joh K."/>
        </authorList>
    </citation>
    <scope>NUCLEOTIDE SEQUENCE [LARGE SCALE GENOMIC DNA]</scope>
    <source>
        <strain evidence="2 3">HME9302</strain>
    </source>
</reference>
<evidence type="ECO:0008006" key="4">
    <source>
        <dbReference type="Google" id="ProtNLM"/>
    </source>
</evidence>
<accession>A0A369Q352</accession>
<feature type="transmembrane region" description="Helical" evidence="1">
    <location>
        <begin position="69"/>
        <end position="94"/>
    </location>
</feature>
<feature type="transmembrane region" description="Helical" evidence="1">
    <location>
        <begin position="20"/>
        <end position="43"/>
    </location>
</feature>
<comment type="caution">
    <text evidence="2">The sequence shown here is derived from an EMBL/GenBank/DDBJ whole genome shotgun (WGS) entry which is preliminary data.</text>
</comment>